<proteinExistence type="predicted"/>
<protein>
    <recommendedName>
        <fullName evidence="3">Peptidase M56 domain-containing protein</fullName>
    </recommendedName>
</protein>
<dbReference type="HOGENOM" id="CLU_037116_0_0_5"/>
<keyword evidence="5" id="KW-1185">Reference proteome</keyword>
<feature type="transmembrane region" description="Helical" evidence="2">
    <location>
        <begin position="96"/>
        <end position="117"/>
    </location>
</feature>
<keyword evidence="2" id="KW-0472">Membrane</keyword>
<dbReference type="KEGG" id="ssan:NX02_05890"/>
<dbReference type="PATRIC" id="fig|1123269.5.peg.1137"/>
<feature type="transmembrane region" description="Helical" evidence="2">
    <location>
        <begin position="289"/>
        <end position="313"/>
    </location>
</feature>
<evidence type="ECO:0000256" key="1">
    <source>
        <dbReference type="SAM" id="MobiDB-lite"/>
    </source>
</evidence>
<dbReference type="Proteomes" id="UP000018851">
    <property type="component" value="Chromosome"/>
</dbReference>
<dbReference type="CDD" id="cd07341">
    <property type="entry name" value="M56_BlaR1_MecR1_like"/>
    <property type="match status" value="1"/>
</dbReference>
<keyword evidence="2" id="KW-1133">Transmembrane helix</keyword>
<feature type="compositionally biased region" description="Low complexity" evidence="1">
    <location>
        <begin position="333"/>
        <end position="348"/>
    </location>
</feature>
<dbReference type="InterPro" id="IPR008756">
    <property type="entry name" value="Peptidase_M56"/>
</dbReference>
<dbReference type="eggNOG" id="COG4219">
    <property type="taxonomic scope" value="Bacteria"/>
</dbReference>
<feature type="transmembrane region" description="Helical" evidence="2">
    <location>
        <begin position="6"/>
        <end position="22"/>
    </location>
</feature>
<dbReference type="STRING" id="1123269.NX02_05890"/>
<reference evidence="4 5" key="1">
    <citation type="submission" date="2013-07" db="EMBL/GenBank/DDBJ databases">
        <title>Completed genome of Sphingomonas sanxanigenens NX02.</title>
        <authorList>
            <person name="Ma T."/>
            <person name="Huang H."/>
            <person name="Wu M."/>
            <person name="Li X."/>
            <person name="Li G."/>
        </authorList>
    </citation>
    <scope>NUCLEOTIDE SEQUENCE [LARGE SCALE GENOMIC DNA]</scope>
    <source>
        <strain evidence="4 5">NX02</strain>
    </source>
</reference>
<feature type="compositionally biased region" description="Basic and acidic residues" evidence="1">
    <location>
        <begin position="409"/>
        <end position="425"/>
    </location>
</feature>
<dbReference type="Pfam" id="PF05569">
    <property type="entry name" value="Peptidase_M56"/>
    <property type="match status" value="1"/>
</dbReference>
<dbReference type="PANTHER" id="PTHR34978">
    <property type="entry name" value="POSSIBLE SENSOR-TRANSDUCER PROTEIN BLAR"/>
    <property type="match status" value="1"/>
</dbReference>
<feature type="transmembrane region" description="Helical" evidence="2">
    <location>
        <begin position="34"/>
        <end position="51"/>
    </location>
</feature>
<feature type="domain" description="Peptidase M56" evidence="3">
    <location>
        <begin position="6"/>
        <end position="277"/>
    </location>
</feature>
<evidence type="ECO:0000256" key="2">
    <source>
        <dbReference type="SAM" id="Phobius"/>
    </source>
</evidence>
<gene>
    <name evidence="4" type="ORF">NX02_05890</name>
</gene>
<name>W0A994_9SPHN</name>
<dbReference type="RefSeq" id="WP_025291202.1">
    <property type="nucleotide sequence ID" value="NZ_CP006644.1"/>
</dbReference>
<dbReference type="PANTHER" id="PTHR34978:SF3">
    <property type="entry name" value="SLR0241 PROTEIN"/>
    <property type="match status" value="1"/>
</dbReference>
<evidence type="ECO:0000313" key="5">
    <source>
        <dbReference type="Proteomes" id="UP000018851"/>
    </source>
</evidence>
<feature type="compositionally biased region" description="Low complexity" evidence="1">
    <location>
        <begin position="391"/>
        <end position="408"/>
    </location>
</feature>
<feature type="region of interest" description="Disordered" evidence="1">
    <location>
        <begin position="333"/>
        <end position="425"/>
    </location>
</feature>
<dbReference type="InterPro" id="IPR052173">
    <property type="entry name" value="Beta-lactam_resp_regulator"/>
</dbReference>
<sequence length="575" mass="61300">MSAWIVQTLVATSLLMLIVMLLRERVAAVFGPRIAYLLWLLPALRMVLPPLPRTLIDPPIEQIPVLIDFVSLDGLVDAAPSGAADPLPTLWDPIAALPWGTILLAAWLGGAALHFGWHILAYRRFVRETLSQATPLPRLDRDGIEVCASRAVDGPFATGVFVKTVVLPHDWRWRYSEEELRLALRHEFIHHLRWDLSANFAALALLSLHWFNPIAHRAWRAFRADQELACDALVLAGATPAERHSYGLAVVKSACSRTPVAACTLGSRDELKRRLRMMKSGKRSPGRSVSGAVLAVALLAGGLALTASGGMAAEAAREVVQPIGVALVGDAAAPTEPAPPEAAALPFADMPEPPVAPVAATEPRAPHAAQIASAAPEAPLPPAPPAPPAAPRWADGADAADAVGAAADAAERAADRAERDADRRANAMERVAEARERAMERAADAREWAAERAAVAAERAAGLAEKHAGRHAYMMVLDEKGERRISSDGAGRCAGKGRVTETQVVTRDHGKGETRRVVVCAAAPTEAEVRKLTIDALEKARESLARSRALQGDGLRQALAGLDAELARLRVAPAK</sequence>
<keyword evidence="2" id="KW-0812">Transmembrane</keyword>
<evidence type="ECO:0000313" key="4">
    <source>
        <dbReference type="EMBL" id="AHE52913.1"/>
    </source>
</evidence>
<feature type="compositionally biased region" description="Pro residues" evidence="1">
    <location>
        <begin position="378"/>
        <end position="390"/>
    </location>
</feature>
<dbReference type="OrthoDB" id="1628901at2"/>
<dbReference type="EMBL" id="CP006644">
    <property type="protein sequence ID" value="AHE52913.1"/>
    <property type="molecule type" value="Genomic_DNA"/>
</dbReference>
<organism evidence="4 5">
    <name type="scientific">Sphingomonas sanxanigenens DSM 19645 = NX02</name>
    <dbReference type="NCBI Taxonomy" id="1123269"/>
    <lineage>
        <taxon>Bacteria</taxon>
        <taxon>Pseudomonadati</taxon>
        <taxon>Pseudomonadota</taxon>
        <taxon>Alphaproteobacteria</taxon>
        <taxon>Sphingomonadales</taxon>
        <taxon>Sphingomonadaceae</taxon>
        <taxon>Sphingomonas</taxon>
    </lineage>
</organism>
<accession>W0A994</accession>
<evidence type="ECO:0000259" key="3">
    <source>
        <dbReference type="Pfam" id="PF05569"/>
    </source>
</evidence>
<feature type="compositionally biased region" description="Low complexity" evidence="1">
    <location>
        <begin position="357"/>
        <end position="377"/>
    </location>
</feature>
<dbReference type="AlphaFoldDB" id="W0A994"/>